<organism evidence="1 2">
    <name type="scientific">Aeromonas veronii</name>
    <dbReference type="NCBI Taxonomy" id="654"/>
    <lineage>
        <taxon>Bacteria</taxon>
        <taxon>Pseudomonadati</taxon>
        <taxon>Pseudomonadota</taxon>
        <taxon>Gammaproteobacteria</taxon>
        <taxon>Aeromonadales</taxon>
        <taxon>Aeromonadaceae</taxon>
        <taxon>Aeromonas</taxon>
    </lineage>
</organism>
<accession>A0A653L2P8</accession>
<sequence>MMSKGVDYDGEWIAIGGVDWFPQSCARYD</sequence>
<gene>
    <name evidence="1" type="ORF">AERO8C_20772</name>
</gene>
<dbReference type="AlphaFoldDB" id="A0A653L2P8"/>
<name>A0A653L2P8_AERVE</name>
<evidence type="ECO:0000313" key="1">
    <source>
        <dbReference type="EMBL" id="VXA85931.1"/>
    </source>
</evidence>
<protein>
    <submittedName>
        <fullName evidence="1">Uncharacterized protein</fullName>
    </submittedName>
</protein>
<dbReference type="EMBL" id="CABWLC010000012">
    <property type="protein sequence ID" value="VXA85931.1"/>
    <property type="molecule type" value="Genomic_DNA"/>
</dbReference>
<evidence type="ECO:0000313" key="2">
    <source>
        <dbReference type="Proteomes" id="UP000439123"/>
    </source>
</evidence>
<proteinExistence type="predicted"/>
<reference evidence="1 2" key="1">
    <citation type="submission" date="2019-10" db="EMBL/GenBank/DDBJ databases">
        <authorList>
            <person name="Karimi E."/>
        </authorList>
    </citation>
    <scope>NUCLEOTIDE SEQUENCE [LARGE SCALE GENOMIC DNA]</scope>
    <source>
        <strain evidence="1">Aeromonas sp. 8C</strain>
    </source>
</reference>
<dbReference type="Proteomes" id="UP000439123">
    <property type="component" value="Unassembled WGS sequence"/>
</dbReference>